<dbReference type="Pfam" id="PF00067">
    <property type="entry name" value="p450"/>
    <property type="match status" value="1"/>
</dbReference>
<dbReference type="GO" id="GO:0016125">
    <property type="term" value="P:sterol metabolic process"/>
    <property type="evidence" value="ECO:0007669"/>
    <property type="project" value="TreeGrafter"/>
</dbReference>
<dbReference type="Proteomes" id="UP001372338">
    <property type="component" value="Unassembled WGS sequence"/>
</dbReference>
<dbReference type="SUPFAM" id="SSF48264">
    <property type="entry name" value="Cytochrome P450"/>
    <property type="match status" value="1"/>
</dbReference>
<dbReference type="InterPro" id="IPR017972">
    <property type="entry name" value="Cyt_P450_CS"/>
</dbReference>
<evidence type="ECO:0000256" key="8">
    <source>
        <dbReference type="RuleBase" id="RU000461"/>
    </source>
</evidence>
<comment type="caution">
    <text evidence="10">The sequence shown here is derived from an EMBL/GenBank/DDBJ whole genome shotgun (WGS) entry which is preliminary data.</text>
</comment>
<dbReference type="Gene3D" id="1.10.630.10">
    <property type="entry name" value="Cytochrome P450"/>
    <property type="match status" value="1"/>
</dbReference>
<evidence type="ECO:0000256" key="1">
    <source>
        <dbReference type="ARBA" id="ARBA00004167"/>
    </source>
</evidence>
<evidence type="ECO:0008006" key="12">
    <source>
        <dbReference type="Google" id="ProtNLM"/>
    </source>
</evidence>
<dbReference type="GO" id="GO:0016020">
    <property type="term" value="C:membrane"/>
    <property type="evidence" value="ECO:0007669"/>
    <property type="project" value="UniProtKB-SubCell"/>
</dbReference>
<keyword evidence="7 8" id="KW-0349">Heme</keyword>
<dbReference type="PROSITE" id="PS00086">
    <property type="entry name" value="CYTOCHROME_P450"/>
    <property type="match status" value="1"/>
</dbReference>
<dbReference type="GO" id="GO:0010268">
    <property type="term" value="P:brassinosteroid homeostasis"/>
    <property type="evidence" value="ECO:0007669"/>
    <property type="project" value="TreeGrafter"/>
</dbReference>
<dbReference type="PANTHER" id="PTHR24286">
    <property type="entry name" value="CYTOCHROME P450 26"/>
    <property type="match status" value="1"/>
</dbReference>
<keyword evidence="6 7" id="KW-0408">Iron</keyword>
<dbReference type="PANTHER" id="PTHR24286:SF105">
    <property type="entry name" value="CYTOCHROME P450 85A-LIKE"/>
    <property type="match status" value="1"/>
</dbReference>
<sequence>MSIPEIVYYVLALALCVFFALLKKWNEVRYSRKGIPPGTMGWPIFGETAGFLKQGPDFMKSKRARYGNLFKSHALGSPVIISMDPELNRYILKNEAKGLVPGYPVSMRNILGNSNIAEVHGALHKRIRGSILSFIGPAAIRDHLLPEVNKFMRSFLDNWAGKTVDIQDKTKQMAFFVSMKLIVENEPSPFHEAFKATFDNIVSGTFSLPIKIPGTNYFRGLQTRKKVVATLKEVLAKRRSSSATHADILDQLMRSEDFKYKLNDEEIIDQIITFLYSGYETVSTTTMMAVKYLHDYPRVLEKVREEHFAIQQRKRPEDLVSWDDYKDMVYTRAVIFETLRFANIVNGVLRKTTEDVELNGFTIPQGWRVYVYTRETNYDPILYPEPLNFNPSRWLEKGLESHNHNMLFGAGGRLCPGKELGSVIISIFLRYFVTKYRWEADGNELLKFPRVEAPNGLHIRVAEYTITRKES</sequence>
<comment type="cofactor">
    <cofactor evidence="7">
        <name>heme</name>
        <dbReference type="ChEBI" id="CHEBI:30413"/>
    </cofactor>
</comment>
<evidence type="ECO:0000256" key="3">
    <source>
        <dbReference type="ARBA" id="ARBA00022692"/>
    </source>
</evidence>
<evidence type="ECO:0000256" key="4">
    <source>
        <dbReference type="ARBA" id="ARBA00022723"/>
    </source>
</evidence>
<evidence type="ECO:0000256" key="2">
    <source>
        <dbReference type="ARBA" id="ARBA00010617"/>
    </source>
</evidence>
<protein>
    <recommendedName>
        <fullName evidence="12">Cytochrome P450</fullName>
    </recommendedName>
</protein>
<reference evidence="10 11" key="1">
    <citation type="submission" date="2024-01" db="EMBL/GenBank/DDBJ databases">
        <title>The genomes of 5 underutilized Papilionoideae crops provide insights into root nodulation and disease resistanc.</title>
        <authorList>
            <person name="Yuan L."/>
        </authorList>
    </citation>
    <scope>NUCLEOTIDE SEQUENCE [LARGE SCALE GENOMIC DNA]</scope>
    <source>
        <strain evidence="10">ZHUSHIDOU_FW_LH</strain>
        <tissue evidence="10">Leaf</tissue>
    </source>
</reference>
<keyword evidence="8" id="KW-0503">Monooxygenase</keyword>
<name>A0AAN9FEG8_CROPI</name>
<dbReference type="GO" id="GO:0004497">
    <property type="term" value="F:monooxygenase activity"/>
    <property type="evidence" value="ECO:0007669"/>
    <property type="project" value="UniProtKB-KW"/>
</dbReference>
<dbReference type="InterPro" id="IPR002401">
    <property type="entry name" value="Cyt_P450_E_grp-I"/>
</dbReference>
<dbReference type="InterPro" id="IPR001128">
    <property type="entry name" value="Cyt_P450"/>
</dbReference>
<organism evidence="10 11">
    <name type="scientific">Crotalaria pallida</name>
    <name type="common">Smooth rattlebox</name>
    <name type="synonym">Crotalaria striata</name>
    <dbReference type="NCBI Taxonomy" id="3830"/>
    <lineage>
        <taxon>Eukaryota</taxon>
        <taxon>Viridiplantae</taxon>
        <taxon>Streptophyta</taxon>
        <taxon>Embryophyta</taxon>
        <taxon>Tracheophyta</taxon>
        <taxon>Spermatophyta</taxon>
        <taxon>Magnoliopsida</taxon>
        <taxon>eudicotyledons</taxon>
        <taxon>Gunneridae</taxon>
        <taxon>Pentapetalae</taxon>
        <taxon>rosids</taxon>
        <taxon>fabids</taxon>
        <taxon>Fabales</taxon>
        <taxon>Fabaceae</taxon>
        <taxon>Papilionoideae</taxon>
        <taxon>50 kb inversion clade</taxon>
        <taxon>genistoids sensu lato</taxon>
        <taxon>core genistoids</taxon>
        <taxon>Crotalarieae</taxon>
        <taxon>Crotalaria</taxon>
    </lineage>
</organism>
<keyword evidence="5 9" id="KW-1133">Transmembrane helix</keyword>
<evidence type="ECO:0000256" key="9">
    <source>
        <dbReference type="SAM" id="Phobius"/>
    </source>
</evidence>
<comment type="similarity">
    <text evidence="2 8">Belongs to the cytochrome P450 family.</text>
</comment>
<dbReference type="AlphaFoldDB" id="A0AAN9FEG8"/>
<dbReference type="CDD" id="cd11043">
    <property type="entry name" value="CYP90-like"/>
    <property type="match status" value="1"/>
</dbReference>
<keyword evidence="3 9" id="KW-0812">Transmembrane</keyword>
<evidence type="ECO:0000256" key="5">
    <source>
        <dbReference type="ARBA" id="ARBA00022989"/>
    </source>
</evidence>
<dbReference type="InterPro" id="IPR036396">
    <property type="entry name" value="Cyt_P450_sf"/>
</dbReference>
<keyword evidence="11" id="KW-1185">Reference proteome</keyword>
<dbReference type="GO" id="GO:0005506">
    <property type="term" value="F:iron ion binding"/>
    <property type="evidence" value="ECO:0007669"/>
    <property type="project" value="InterPro"/>
</dbReference>
<proteinExistence type="inferred from homology"/>
<accession>A0AAN9FEG8</accession>
<dbReference type="PRINTS" id="PR00463">
    <property type="entry name" value="EP450I"/>
</dbReference>
<keyword evidence="4 7" id="KW-0479">Metal-binding</keyword>
<feature type="transmembrane region" description="Helical" evidence="9">
    <location>
        <begin position="6"/>
        <end position="22"/>
    </location>
</feature>
<dbReference type="EMBL" id="JAYWIO010000003">
    <property type="protein sequence ID" value="KAK7274992.1"/>
    <property type="molecule type" value="Genomic_DNA"/>
</dbReference>
<dbReference type="PRINTS" id="PR00385">
    <property type="entry name" value="P450"/>
</dbReference>
<evidence type="ECO:0000313" key="10">
    <source>
        <dbReference type="EMBL" id="KAK7274992.1"/>
    </source>
</evidence>
<feature type="binding site" description="axial binding residue" evidence="7">
    <location>
        <position position="415"/>
    </location>
    <ligand>
        <name>heme</name>
        <dbReference type="ChEBI" id="CHEBI:30413"/>
    </ligand>
    <ligandPart>
        <name>Fe</name>
        <dbReference type="ChEBI" id="CHEBI:18248"/>
    </ligandPart>
</feature>
<dbReference type="GO" id="GO:0016132">
    <property type="term" value="P:brassinosteroid biosynthetic process"/>
    <property type="evidence" value="ECO:0007669"/>
    <property type="project" value="TreeGrafter"/>
</dbReference>
<keyword evidence="8" id="KW-0560">Oxidoreductase</keyword>
<evidence type="ECO:0000313" key="11">
    <source>
        <dbReference type="Proteomes" id="UP001372338"/>
    </source>
</evidence>
<gene>
    <name evidence="10" type="ORF">RIF29_16098</name>
</gene>
<evidence type="ECO:0000256" key="6">
    <source>
        <dbReference type="ARBA" id="ARBA00023004"/>
    </source>
</evidence>
<dbReference type="GO" id="GO:0016705">
    <property type="term" value="F:oxidoreductase activity, acting on paired donors, with incorporation or reduction of molecular oxygen"/>
    <property type="evidence" value="ECO:0007669"/>
    <property type="project" value="InterPro"/>
</dbReference>
<dbReference type="GO" id="GO:0020037">
    <property type="term" value="F:heme binding"/>
    <property type="evidence" value="ECO:0007669"/>
    <property type="project" value="InterPro"/>
</dbReference>
<keyword evidence="9" id="KW-0472">Membrane</keyword>
<evidence type="ECO:0000256" key="7">
    <source>
        <dbReference type="PIRSR" id="PIRSR602401-1"/>
    </source>
</evidence>
<comment type="subcellular location">
    <subcellularLocation>
        <location evidence="1">Membrane</location>
        <topology evidence="1">Single-pass membrane protein</topology>
    </subcellularLocation>
</comment>